<dbReference type="Pfam" id="PF00656">
    <property type="entry name" value="Peptidase_C14"/>
    <property type="match status" value="1"/>
</dbReference>
<protein>
    <submittedName>
        <fullName evidence="3">AAA domain-containing protein</fullName>
    </submittedName>
</protein>
<dbReference type="InterPro" id="IPR045055">
    <property type="entry name" value="DNA2/NAM7-like"/>
</dbReference>
<feature type="domain" description="Caspase family p20" evidence="2">
    <location>
        <begin position="5"/>
        <end position="138"/>
    </location>
</feature>
<dbReference type="InterPro" id="IPR047187">
    <property type="entry name" value="SF1_C_Upf1"/>
</dbReference>
<dbReference type="InterPro" id="IPR041677">
    <property type="entry name" value="DNA2/NAM7_AAA_11"/>
</dbReference>
<dbReference type="InterPro" id="IPR011600">
    <property type="entry name" value="Pept_C14_caspase"/>
</dbReference>
<dbReference type="PROSITE" id="PS50208">
    <property type="entry name" value="CASPASE_P20"/>
    <property type="match status" value="1"/>
</dbReference>
<sequence length="1268" mass="137723">MTRLPRRRALLIGNEQYDDDRFAPLPSVRADLWGMRQVLRHRDIGAFTSIKVLPDLTTERMQESIAEFLLEGAADELSYLYVSGHGSRRMRSGGEFYFVATDTDRDRIEETGVGAGFVNELLEQCASPQKVVMIDCCRSGGFAVGLRTSDRRKDEPARKSSEEALLTSRGVFVMSSSRAGEDSFSGDVTGGEVRPSAFTAEVIEALRTGKVSRKNSGADVTVTDLFHYVNRKMRGQDGGRQVPVHSAHGVDDQIILAASPLGSPPVLEPLARSRPTAAGTEGPGSSAAASKSPRPVASWSSLLTYYRECVLAEETETPLLSVGDHGTSYVCLAGTERLLSGELDDDGCAALPPEAAELVQAAAEQEAELWTGYPAVLLDAPRGGGSHGRHRFAPLLVRRVEAVHTDDGVHLKPYGPVLPHPQLTRTHLGDEQAAQLAEDYYPQWQRGQHTMMADDIGVLLRNEYGLAATEELRPDRLAASIDVRTPLQGARNAAVLFLAAPETSFIRGLLEDFDRISGETEKIRETALAALSPIPGEHNSPVAEPSSGSVRLVTPLPCNEAQADVIRSAMTRRLTTATGPPGTGKSQLVTNAVATAVAAGQRVLVVSTNNEAVNEVWERCEELVPGGLVRTGSTSSLGRDGRKVDYRKVEHATLSRLRASDAASLTVPTARMQAQVAGENMERVRGLLAAAARTESWMLRAGRAREENAVRMGTTAADLLGLLAPATDWNQLTRKAERRAGSRLPARLRAWRCGRLLRSLRLTAPADGPVEGCRSLAAFAAAEAEWREHVDAAAAVDDEELSSAWSEAERRVHEASLQLWRCVVSDAAFHGRQRISELLNTPPRVPDWPAVRRVLKAAPAWAVTSLSARRFPTAPALFDLVVVDEASQCAIAHVLPLLYRARRALVIGDAMQLPHISELDPSREAGLRRDAGLRAEWLEQHRLAHRRHSAFHAAQQATGGALLLDEHFRCHPEIASLANELFYDGALTILTDVRHRPSLNRPAVAWIDVHGQAVRESRTGSWINNAEIEKVKAFVRGRLQDLPPEATIGVVTPFKGQAEELRRRLREIQDPAAPERLRIGTVHTFQGGQRDLMVFSLVAGEGMPSGSIGWVSRQLNLWNVAITRARSHLVVVGDPARWQDKDGVVATALREAAENSGGGATAGTDATADAQDDVLKRLYQQLSAVSGGSVTLGVPVHGHPVDAILRHTDGSSTAVLLDRGPREEGEDMDPARHLRLLLHRTRLLGDEPKGGRSERHAAWRLFDTGSAH</sequence>
<dbReference type="RefSeq" id="WP_359356188.1">
    <property type="nucleotide sequence ID" value="NZ_JBEYXV010000021.1"/>
</dbReference>
<dbReference type="InterPro" id="IPR001309">
    <property type="entry name" value="Pept_C14_p20"/>
</dbReference>
<dbReference type="PANTHER" id="PTHR10887:SF495">
    <property type="entry name" value="HELICASE SENATAXIN ISOFORM X1-RELATED"/>
    <property type="match status" value="1"/>
</dbReference>
<dbReference type="NCBIfam" id="NF047832">
    <property type="entry name" value="caspase_w_EACC1"/>
    <property type="match status" value="1"/>
</dbReference>
<feature type="region of interest" description="Disordered" evidence="1">
    <location>
        <begin position="265"/>
        <end position="293"/>
    </location>
</feature>
<proteinExistence type="predicted"/>
<dbReference type="Gene3D" id="3.40.50.300">
    <property type="entry name" value="P-loop containing nucleotide triphosphate hydrolases"/>
    <property type="match status" value="2"/>
</dbReference>
<dbReference type="EMBL" id="JBEYXV010000021">
    <property type="protein sequence ID" value="MEU6825574.1"/>
    <property type="molecule type" value="Genomic_DNA"/>
</dbReference>
<comment type="caution">
    <text evidence="3">The sequence shown here is derived from an EMBL/GenBank/DDBJ whole genome shotgun (WGS) entry which is preliminary data.</text>
</comment>
<evidence type="ECO:0000313" key="3">
    <source>
        <dbReference type="EMBL" id="MEU6825574.1"/>
    </source>
</evidence>
<name>A0ABV3BX41_9ACTN</name>
<dbReference type="Pfam" id="PF13086">
    <property type="entry name" value="AAA_11"/>
    <property type="match status" value="1"/>
</dbReference>
<dbReference type="SUPFAM" id="SSF52129">
    <property type="entry name" value="Caspase-like"/>
    <property type="match status" value="1"/>
</dbReference>
<reference evidence="3 4" key="1">
    <citation type="submission" date="2024-06" db="EMBL/GenBank/DDBJ databases">
        <title>The Natural Products Discovery Center: Release of the First 8490 Sequenced Strains for Exploring Actinobacteria Biosynthetic Diversity.</title>
        <authorList>
            <person name="Kalkreuter E."/>
            <person name="Kautsar S.A."/>
            <person name="Yang D."/>
            <person name="Bader C.D."/>
            <person name="Teijaro C.N."/>
            <person name="Fluegel L."/>
            <person name="Davis C.M."/>
            <person name="Simpson J.R."/>
            <person name="Lauterbach L."/>
            <person name="Steele A.D."/>
            <person name="Gui C."/>
            <person name="Meng S."/>
            <person name="Li G."/>
            <person name="Viehrig K."/>
            <person name="Ye F."/>
            <person name="Su P."/>
            <person name="Kiefer A.F."/>
            <person name="Nichols A."/>
            <person name="Cepeda A.J."/>
            <person name="Yan W."/>
            <person name="Fan B."/>
            <person name="Jiang Y."/>
            <person name="Adhikari A."/>
            <person name="Zheng C.-J."/>
            <person name="Schuster L."/>
            <person name="Cowan T.M."/>
            <person name="Smanski M.J."/>
            <person name="Chevrette M.G."/>
            <person name="De Carvalho L.P.S."/>
            <person name="Shen B."/>
        </authorList>
    </citation>
    <scope>NUCLEOTIDE SEQUENCE [LARGE SCALE GENOMIC DNA]</scope>
    <source>
        <strain evidence="3 4">NPDC046838</strain>
    </source>
</reference>
<evidence type="ECO:0000256" key="1">
    <source>
        <dbReference type="SAM" id="MobiDB-lite"/>
    </source>
</evidence>
<dbReference type="CDD" id="cd18808">
    <property type="entry name" value="SF1_C_Upf1"/>
    <property type="match status" value="1"/>
</dbReference>
<dbReference type="InterPro" id="IPR029030">
    <property type="entry name" value="Caspase-like_dom_sf"/>
</dbReference>
<dbReference type="Proteomes" id="UP001551176">
    <property type="component" value="Unassembled WGS sequence"/>
</dbReference>
<keyword evidence="4" id="KW-1185">Reference proteome</keyword>
<dbReference type="Gene3D" id="3.40.50.1460">
    <property type="match status" value="1"/>
</dbReference>
<dbReference type="InterPro" id="IPR027417">
    <property type="entry name" value="P-loop_NTPase"/>
</dbReference>
<gene>
    <name evidence="3" type="ORF">ABZ921_33595</name>
</gene>
<feature type="compositionally biased region" description="Low complexity" evidence="1">
    <location>
        <begin position="283"/>
        <end position="293"/>
    </location>
</feature>
<accession>A0ABV3BX41</accession>
<dbReference type="PANTHER" id="PTHR10887">
    <property type="entry name" value="DNA2/NAM7 HELICASE FAMILY"/>
    <property type="match status" value="1"/>
</dbReference>
<dbReference type="InterPro" id="IPR041679">
    <property type="entry name" value="DNA2/NAM7-like_C"/>
</dbReference>
<organism evidence="3 4">
    <name type="scientific">Streptomyces atriruber</name>
    <dbReference type="NCBI Taxonomy" id="545121"/>
    <lineage>
        <taxon>Bacteria</taxon>
        <taxon>Bacillati</taxon>
        <taxon>Actinomycetota</taxon>
        <taxon>Actinomycetes</taxon>
        <taxon>Kitasatosporales</taxon>
        <taxon>Streptomycetaceae</taxon>
        <taxon>Streptomyces</taxon>
    </lineage>
</organism>
<dbReference type="Pfam" id="PF13087">
    <property type="entry name" value="AAA_12"/>
    <property type="match status" value="1"/>
</dbReference>
<evidence type="ECO:0000259" key="2">
    <source>
        <dbReference type="PROSITE" id="PS50208"/>
    </source>
</evidence>
<dbReference type="SUPFAM" id="SSF52540">
    <property type="entry name" value="P-loop containing nucleoside triphosphate hydrolases"/>
    <property type="match status" value="1"/>
</dbReference>
<evidence type="ECO:0000313" key="4">
    <source>
        <dbReference type="Proteomes" id="UP001551176"/>
    </source>
</evidence>